<evidence type="ECO:0000313" key="2">
    <source>
        <dbReference type="Proteomes" id="UP000595420"/>
    </source>
</evidence>
<protein>
    <submittedName>
        <fullName evidence="1">Uncharacterized protein</fullName>
    </submittedName>
</protein>
<dbReference type="RefSeq" id="WP_198660725.1">
    <property type="nucleotide sequence ID" value="NZ_CP059488.1"/>
</dbReference>
<reference evidence="1 2" key="1">
    <citation type="submission" date="2020-07" db="EMBL/GenBank/DDBJ databases">
        <title>Complete genome sequence analysis of Acidithiobacillus ferrivorans XJFY6S-08 reveals extreme environmental adaptation to alpine acid mine drainage.</title>
        <authorList>
            <person name="Yan L."/>
            <person name="Ni Y."/>
        </authorList>
    </citation>
    <scope>NUCLEOTIDE SEQUENCE [LARGE SCALE GENOMIC DNA]</scope>
    <source>
        <strain evidence="1 2">XJFY6S-08</strain>
    </source>
</reference>
<sequence>MFFAQGPVSGIPAGHPMRTLAAHAKARRSVQPDPAASRLAGVQVVAAALNALGNHSALSPGMNQAIVPMTTTTDPTQTPQHKQT</sequence>
<accession>A0A7T4WE79</accession>
<name>A0A7T4WE79_9PROT</name>
<dbReference type="Proteomes" id="UP000595420">
    <property type="component" value="Chromosome"/>
</dbReference>
<proteinExistence type="predicted"/>
<dbReference type="AlphaFoldDB" id="A0A7T4WE79"/>
<evidence type="ECO:0000313" key="1">
    <source>
        <dbReference type="EMBL" id="QQD72987.1"/>
    </source>
</evidence>
<gene>
    <name evidence="1" type="ORF">H2515_01205</name>
</gene>
<organism evidence="1 2">
    <name type="scientific">Acidithiobacillus ferrivorans</name>
    <dbReference type="NCBI Taxonomy" id="160808"/>
    <lineage>
        <taxon>Bacteria</taxon>
        <taxon>Pseudomonadati</taxon>
        <taxon>Pseudomonadota</taxon>
        <taxon>Acidithiobacillia</taxon>
        <taxon>Acidithiobacillales</taxon>
        <taxon>Acidithiobacillaceae</taxon>
        <taxon>Acidithiobacillus</taxon>
    </lineage>
</organism>
<dbReference type="EMBL" id="CP059488">
    <property type="protein sequence ID" value="QQD72987.1"/>
    <property type="molecule type" value="Genomic_DNA"/>
</dbReference>